<feature type="binding site" evidence="6">
    <location>
        <begin position="33"/>
        <end position="35"/>
    </location>
    <ligand>
        <name>S-adenosyl-L-methionine</name>
        <dbReference type="ChEBI" id="CHEBI:59789"/>
    </ligand>
</feature>
<evidence type="ECO:0000256" key="4">
    <source>
        <dbReference type="ARBA" id="ARBA00022679"/>
    </source>
</evidence>
<feature type="binding site" evidence="6">
    <location>
        <position position="53"/>
    </location>
    <ligand>
        <name>S-adenosyl-L-methionine</name>
        <dbReference type="ChEBI" id="CHEBI:59789"/>
    </ligand>
</feature>
<dbReference type="Gene3D" id="1.10.150.170">
    <property type="entry name" value="Putative methyltransferase TM0872, insert domain"/>
    <property type="match status" value="1"/>
</dbReference>
<evidence type="ECO:0000256" key="3">
    <source>
        <dbReference type="ARBA" id="ARBA00022603"/>
    </source>
</evidence>
<keyword evidence="3 6" id="KW-0489">Methyltransferase</keyword>
<comment type="function">
    <text evidence="6">Specifically methylates the N4 position of cytidine in position 1402 (C1402) of 16S rRNA.</text>
</comment>
<dbReference type="Proteomes" id="UP000316360">
    <property type="component" value="Unassembled WGS sequence"/>
</dbReference>
<accession>A0A523RWJ3</accession>
<evidence type="ECO:0000256" key="7">
    <source>
        <dbReference type="SAM" id="Coils"/>
    </source>
</evidence>
<comment type="subcellular location">
    <subcellularLocation>
        <location evidence="6">Cytoplasm</location>
    </subcellularLocation>
</comment>
<dbReference type="InterPro" id="IPR002903">
    <property type="entry name" value="RsmH"/>
</dbReference>
<evidence type="ECO:0000256" key="1">
    <source>
        <dbReference type="ARBA" id="ARBA00010396"/>
    </source>
</evidence>
<evidence type="ECO:0000313" key="9">
    <source>
        <dbReference type="Proteomes" id="UP000316360"/>
    </source>
</evidence>
<dbReference type="Gene3D" id="3.40.50.150">
    <property type="entry name" value="Vaccinia Virus protein VP39"/>
    <property type="match status" value="1"/>
</dbReference>
<feature type="coiled-coil region" evidence="7">
    <location>
        <begin position="52"/>
        <end position="79"/>
    </location>
</feature>
<dbReference type="GO" id="GO:0071424">
    <property type="term" value="F:rRNA (cytosine-N4-)-methyltransferase activity"/>
    <property type="evidence" value="ECO:0007669"/>
    <property type="project" value="UniProtKB-UniRule"/>
</dbReference>
<sequence length="296" mass="33999">MKFFHQPVMSREVLYWLNLEEGDVYVDCTTGAGGHSKTILKEKKGKVRILGIDRDEEALRVAKEELKEYEQQVTLVKANFKHLPQVLKKENINKVDGILYDLGLSSMQLDSPKRGFSFRQCGPLDMRMDGSQTLTAAHLVNQLSEKELECIFFELGGEKWARRVAKFIVEERKLNPLETTLDLVQVAKRAIPAKFRRGKRIHFATRIFQALRIKVNEELENLEISLNSSLDLLGAKGRICVISYHSLEDRIVKKQFRKGKEKGLKILTKKVIRPSAEEIRANRRARSARLRAAEKV</sequence>
<dbReference type="EMBL" id="SOKJ01000243">
    <property type="protein sequence ID" value="TET10144.1"/>
    <property type="molecule type" value="Genomic_DNA"/>
</dbReference>
<name>A0A523RWJ3_UNCAE</name>
<feature type="binding site" evidence="6">
    <location>
        <position position="101"/>
    </location>
    <ligand>
        <name>S-adenosyl-L-methionine</name>
        <dbReference type="ChEBI" id="CHEBI:59789"/>
    </ligand>
</feature>
<comment type="catalytic activity">
    <reaction evidence="6">
        <text>cytidine(1402) in 16S rRNA + S-adenosyl-L-methionine = N(4)-methylcytidine(1402) in 16S rRNA + S-adenosyl-L-homocysteine + H(+)</text>
        <dbReference type="Rhea" id="RHEA:42928"/>
        <dbReference type="Rhea" id="RHEA-COMP:10286"/>
        <dbReference type="Rhea" id="RHEA-COMP:10287"/>
        <dbReference type="ChEBI" id="CHEBI:15378"/>
        <dbReference type="ChEBI" id="CHEBI:57856"/>
        <dbReference type="ChEBI" id="CHEBI:59789"/>
        <dbReference type="ChEBI" id="CHEBI:74506"/>
        <dbReference type="ChEBI" id="CHEBI:82748"/>
        <dbReference type="EC" id="2.1.1.199"/>
    </reaction>
</comment>
<gene>
    <name evidence="6 8" type="primary">rsmH</name>
    <name evidence="8" type="ORF">E3J84_04355</name>
</gene>
<comment type="similarity">
    <text evidence="1 6">Belongs to the methyltransferase superfamily. RsmH family.</text>
</comment>
<keyword evidence="2 6" id="KW-0698">rRNA processing</keyword>
<evidence type="ECO:0000256" key="2">
    <source>
        <dbReference type="ARBA" id="ARBA00022552"/>
    </source>
</evidence>
<comment type="caution">
    <text evidence="8">The sequence shown here is derived from an EMBL/GenBank/DDBJ whole genome shotgun (WGS) entry which is preliminary data.</text>
</comment>
<dbReference type="AlphaFoldDB" id="A0A523RWJ3"/>
<feature type="binding site" evidence="6">
    <location>
        <position position="80"/>
    </location>
    <ligand>
        <name>S-adenosyl-L-methionine</name>
        <dbReference type="ChEBI" id="CHEBI:59789"/>
    </ligand>
</feature>
<dbReference type="SUPFAM" id="SSF53335">
    <property type="entry name" value="S-adenosyl-L-methionine-dependent methyltransferases"/>
    <property type="match status" value="1"/>
</dbReference>
<dbReference type="InterPro" id="IPR029063">
    <property type="entry name" value="SAM-dependent_MTases_sf"/>
</dbReference>
<proteinExistence type="inferred from homology"/>
<dbReference type="PANTHER" id="PTHR11265">
    <property type="entry name" value="S-ADENOSYL-METHYLTRANSFERASE MRAW"/>
    <property type="match status" value="1"/>
</dbReference>
<organism evidence="8 9">
    <name type="scientific">Aerophobetes bacterium</name>
    <dbReference type="NCBI Taxonomy" id="2030807"/>
    <lineage>
        <taxon>Bacteria</taxon>
        <taxon>Candidatus Aerophobota</taxon>
    </lineage>
</organism>
<dbReference type="GO" id="GO:0005737">
    <property type="term" value="C:cytoplasm"/>
    <property type="evidence" value="ECO:0007669"/>
    <property type="project" value="UniProtKB-SubCell"/>
</dbReference>
<dbReference type="Pfam" id="PF01795">
    <property type="entry name" value="Methyltransf_5"/>
    <property type="match status" value="1"/>
</dbReference>
<dbReference type="GO" id="GO:0070475">
    <property type="term" value="P:rRNA base methylation"/>
    <property type="evidence" value="ECO:0007669"/>
    <property type="project" value="UniProtKB-UniRule"/>
</dbReference>
<keyword evidence="6" id="KW-0963">Cytoplasm</keyword>
<keyword evidence="5 6" id="KW-0949">S-adenosyl-L-methionine</keyword>
<dbReference type="SUPFAM" id="SSF81799">
    <property type="entry name" value="Putative methyltransferase TM0872, insert domain"/>
    <property type="match status" value="1"/>
</dbReference>
<evidence type="ECO:0000313" key="8">
    <source>
        <dbReference type="EMBL" id="TET10144.1"/>
    </source>
</evidence>
<dbReference type="PANTHER" id="PTHR11265:SF0">
    <property type="entry name" value="12S RRNA N4-METHYLCYTIDINE METHYLTRANSFERASE"/>
    <property type="match status" value="1"/>
</dbReference>
<evidence type="ECO:0000256" key="6">
    <source>
        <dbReference type="HAMAP-Rule" id="MF_01007"/>
    </source>
</evidence>
<dbReference type="PIRSF" id="PIRSF004486">
    <property type="entry name" value="MraW"/>
    <property type="match status" value="1"/>
</dbReference>
<protein>
    <recommendedName>
        <fullName evidence="6">Ribosomal RNA small subunit methyltransferase H</fullName>
        <ecNumber evidence="6">2.1.1.199</ecNumber>
    </recommendedName>
    <alternativeName>
        <fullName evidence="6">16S rRNA m(4)C1402 methyltransferase</fullName>
    </alternativeName>
    <alternativeName>
        <fullName evidence="6">rRNA (cytosine-N(4)-)-methyltransferase RsmH</fullName>
    </alternativeName>
</protein>
<dbReference type="NCBIfam" id="TIGR00006">
    <property type="entry name" value="16S rRNA (cytosine(1402)-N(4))-methyltransferase RsmH"/>
    <property type="match status" value="1"/>
</dbReference>
<reference evidence="8 9" key="1">
    <citation type="submission" date="2019-03" db="EMBL/GenBank/DDBJ databases">
        <title>Metabolic potential of uncultured bacteria and archaea associated with petroleum seepage in deep-sea sediments.</title>
        <authorList>
            <person name="Dong X."/>
            <person name="Hubert C."/>
        </authorList>
    </citation>
    <scope>NUCLEOTIDE SEQUENCE [LARGE SCALE GENOMIC DNA]</scope>
    <source>
        <strain evidence="8">E44_bin7</strain>
    </source>
</reference>
<dbReference type="HAMAP" id="MF_01007">
    <property type="entry name" value="16SrRNA_methyltr_H"/>
    <property type="match status" value="1"/>
</dbReference>
<dbReference type="InterPro" id="IPR023397">
    <property type="entry name" value="SAM-dep_MeTrfase_MraW_recog"/>
</dbReference>
<keyword evidence="7" id="KW-0175">Coiled coil</keyword>
<keyword evidence="4 6" id="KW-0808">Transferase</keyword>
<feature type="binding site" evidence="6">
    <location>
        <position position="108"/>
    </location>
    <ligand>
        <name>S-adenosyl-L-methionine</name>
        <dbReference type="ChEBI" id="CHEBI:59789"/>
    </ligand>
</feature>
<dbReference type="EC" id="2.1.1.199" evidence="6"/>
<evidence type="ECO:0000256" key="5">
    <source>
        <dbReference type="ARBA" id="ARBA00022691"/>
    </source>
</evidence>